<dbReference type="EMBL" id="SMKX01000090">
    <property type="protein sequence ID" value="TDD55051.1"/>
    <property type="molecule type" value="Genomic_DNA"/>
</dbReference>
<dbReference type="RefSeq" id="WP_132172069.1">
    <property type="nucleotide sequence ID" value="NZ_SMKX01000090.1"/>
</dbReference>
<dbReference type="OrthoDB" id="3821358at2"/>
<accession>A0A4R4Z9M3</accession>
<protein>
    <recommendedName>
        <fullName evidence="1">DUF6879 domain-containing protein</fullName>
    </recommendedName>
</protein>
<comment type="caution">
    <text evidence="2">The sequence shown here is derived from an EMBL/GenBank/DDBJ whole genome shotgun (WGS) entry which is preliminary data.</text>
</comment>
<evidence type="ECO:0000313" key="3">
    <source>
        <dbReference type="Proteomes" id="UP000295124"/>
    </source>
</evidence>
<sequence length="170" mass="19295">MIELYDGARRSIFRIELLQSYDWPDEADRIAEWHETGKVSPSADSQWQEVADQIAAGCTNTLLHVIDLPLNDYLRYEFAAYRADNLATGQGVRIALRDSHPSLAEIPSEFALFDDTVVWYRYDIASGVKLGWELDDDPAVLASCQGYRDLAMAHSKPLLQFIDELKDGQR</sequence>
<organism evidence="2 3">
    <name type="scientific">Kribbella antibiotica</name>
    <dbReference type="NCBI Taxonomy" id="190195"/>
    <lineage>
        <taxon>Bacteria</taxon>
        <taxon>Bacillati</taxon>
        <taxon>Actinomycetota</taxon>
        <taxon>Actinomycetes</taxon>
        <taxon>Propionibacteriales</taxon>
        <taxon>Kribbellaceae</taxon>
        <taxon>Kribbella</taxon>
    </lineage>
</organism>
<dbReference type="AlphaFoldDB" id="A0A4R4Z9M3"/>
<evidence type="ECO:0000259" key="1">
    <source>
        <dbReference type="Pfam" id="PF21806"/>
    </source>
</evidence>
<reference evidence="2 3" key="1">
    <citation type="submission" date="2019-03" db="EMBL/GenBank/DDBJ databases">
        <title>Draft genome sequences of novel Actinobacteria.</title>
        <authorList>
            <person name="Sahin N."/>
            <person name="Ay H."/>
            <person name="Saygin H."/>
        </authorList>
    </citation>
    <scope>NUCLEOTIDE SEQUENCE [LARGE SCALE GENOMIC DNA]</scope>
    <source>
        <strain evidence="2 3">JCM 13523</strain>
    </source>
</reference>
<dbReference type="InterPro" id="IPR049244">
    <property type="entry name" value="DUF6879"/>
</dbReference>
<proteinExistence type="predicted"/>
<dbReference type="Pfam" id="PF21806">
    <property type="entry name" value="DUF6879"/>
    <property type="match status" value="1"/>
</dbReference>
<name>A0A4R4Z9M3_9ACTN</name>
<gene>
    <name evidence="2" type="ORF">E1263_26515</name>
</gene>
<dbReference type="Proteomes" id="UP000295124">
    <property type="component" value="Unassembled WGS sequence"/>
</dbReference>
<evidence type="ECO:0000313" key="2">
    <source>
        <dbReference type="EMBL" id="TDD55051.1"/>
    </source>
</evidence>
<keyword evidence="3" id="KW-1185">Reference proteome</keyword>
<feature type="domain" description="DUF6879" evidence="1">
    <location>
        <begin position="3"/>
        <end position="162"/>
    </location>
</feature>